<name>A0A4V6BEH2_9BRAD</name>
<dbReference type="OrthoDB" id="7997911at2"/>
<dbReference type="AlphaFoldDB" id="A0A4V6BEH2"/>
<evidence type="ECO:0000313" key="1">
    <source>
        <dbReference type="EMBL" id="TKT73883.1"/>
    </source>
</evidence>
<dbReference type="EMBL" id="LBIA02000001">
    <property type="protein sequence ID" value="TKT73883.1"/>
    <property type="molecule type" value="Genomic_DNA"/>
</dbReference>
<accession>A0A4V6BEH2</accession>
<evidence type="ECO:0008006" key="3">
    <source>
        <dbReference type="Google" id="ProtNLM"/>
    </source>
</evidence>
<proteinExistence type="predicted"/>
<sequence>MSRIAMPKRLDDRARQSLRLAPHLWAAIDLVRSIRPGTASRNTWITEAILEKITREQAERDISRPGDSHRA</sequence>
<reference evidence="1" key="1">
    <citation type="submission" date="2019-04" db="EMBL/GenBank/DDBJ databases">
        <title>Whole genome sequencing of cave bacteria.</title>
        <authorList>
            <person name="Gan H.M."/>
            <person name="Barton H."/>
            <person name="Savka M.A."/>
        </authorList>
    </citation>
    <scope>NUCLEOTIDE SEQUENCE [LARGE SCALE GENOMIC DNA]</scope>
    <source>
        <strain evidence="1">LC387</strain>
    </source>
</reference>
<gene>
    <name evidence="1" type="ORF">YH63_005285</name>
</gene>
<keyword evidence="2" id="KW-1185">Reference proteome</keyword>
<organism evidence="1 2">
    <name type="scientific">Afipia massiliensis</name>
    <dbReference type="NCBI Taxonomy" id="211460"/>
    <lineage>
        <taxon>Bacteria</taxon>
        <taxon>Pseudomonadati</taxon>
        <taxon>Pseudomonadota</taxon>
        <taxon>Alphaproteobacteria</taxon>
        <taxon>Hyphomicrobiales</taxon>
        <taxon>Nitrobacteraceae</taxon>
        <taxon>Afipia</taxon>
    </lineage>
</organism>
<comment type="caution">
    <text evidence="1">The sequence shown here is derived from an EMBL/GenBank/DDBJ whole genome shotgun (WGS) entry which is preliminary data.</text>
</comment>
<dbReference type="Proteomes" id="UP000034832">
    <property type="component" value="Unassembled WGS sequence"/>
</dbReference>
<protein>
    <recommendedName>
        <fullName evidence="3">Toxin-antitoxin system HicB family antitoxin</fullName>
    </recommendedName>
</protein>
<evidence type="ECO:0000313" key="2">
    <source>
        <dbReference type="Proteomes" id="UP000034832"/>
    </source>
</evidence>